<evidence type="ECO:0000256" key="9">
    <source>
        <dbReference type="SAM" id="SignalP"/>
    </source>
</evidence>
<keyword evidence="11" id="KW-1185">Reference proteome</keyword>
<dbReference type="GO" id="GO:0140104">
    <property type="term" value="F:molecular carrier activity"/>
    <property type="evidence" value="ECO:0007669"/>
    <property type="project" value="InterPro"/>
</dbReference>
<dbReference type="NCBIfam" id="TIGR00971">
    <property type="entry name" value="3a0106s03"/>
    <property type="match status" value="1"/>
</dbReference>
<comment type="function">
    <text evidence="7">This protein specifically binds sulfate and is involved in its transmembrane transport.</text>
</comment>
<dbReference type="CDD" id="cd01005">
    <property type="entry name" value="PBP2_CysP"/>
    <property type="match status" value="1"/>
</dbReference>
<dbReference type="GO" id="GO:0042597">
    <property type="term" value="C:periplasmic space"/>
    <property type="evidence" value="ECO:0007669"/>
    <property type="project" value="UniProtKB-SubCell"/>
</dbReference>
<comment type="similarity">
    <text evidence="2">Belongs to the prokaryotic sulfate-binding protein family.</text>
</comment>
<keyword evidence="5" id="KW-0574">Periplasm</keyword>
<dbReference type="RefSeq" id="WP_106458263.1">
    <property type="nucleotide sequence ID" value="NZ_PXOH01000023.1"/>
</dbReference>
<evidence type="ECO:0000256" key="5">
    <source>
        <dbReference type="ARBA" id="ARBA00022764"/>
    </source>
</evidence>
<dbReference type="InterPro" id="IPR000957">
    <property type="entry name" value="Sulphate/thiosulphate-bd_CS"/>
</dbReference>
<proteinExistence type="inferred from homology"/>
<dbReference type="PANTHER" id="PTHR30368">
    <property type="entry name" value="SULFATE-BINDING PROTEIN"/>
    <property type="match status" value="1"/>
</dbReference>
<keyword evidence="6" id="KW-0764">Sulfate transport</keyword>
<keyword evidence="3" id="KW-0813">Transport</keyword>
<dbReference type="EMBL" id="PXOH01000023">
    <property type="protein sequence ID" value="PSF34993.1"/>
    <property type="molecule type" value="Genomic_DNA"/>
</dbReference>
<evidence type="ECO:0000256" key="4">
    <source>
        <dbReference type="ARBA" id="ARBA00022729"/>
    </source>
</evidence>
<protein>
    <recommendedName>
        <fullName evidence="8">Sulfate-binding protein</fullName>
    </recommendedName>
</protein>
<dbReference type="InterPro" id="IPR034408">
    <property type="entry name" value="Sulphate/thiosulphate_BS"/>
</dbReference>
<dbReference type="OrthoDB" id="9802127at2"/>
<dbReference type="PANTHER" id="PTHR30368:SF2">
    <property type="entry name" value="SULFATE-BINDING PROTEIN"/>
    <property type="match status" value="1"/>
</dbReference>
<keyword evidence="4 9" id="KW-0732">Signal</keyword>
<dbReference type="Gene3D" id="3.40.190.10">
    <property type="entry name" value="Periplasmic binding protein-like II"/>
    <property type="match status" value="2"/>
</dbReference>
<dbReference type="PROSITE" id="PS00401">
    <property type="entry name" value="PROK_SULFATE_BIND_1"/>
    <property type="match status" value="1"/>
</dbReference>
<organism evidence="10 11">
    <name type="scientific">Aphanothece hegewaldii CCALA 016</name>
    <dbReference type="NCBI Taxonomy" id="2107694"/>
    <lineage>
        <taxon>Bacteria</taxon>
        <taxon>Bacillati</taxon>
        <taxon>Cyanobacteriota</taxon>
        <taxon>Cyanophyceae</taxon>
        <taxon>Oscillatoriophycideae</taxon>
        <taxon>Chroococcales</taxon>
        <taxon>Aphanothecaceae</taxon>
        <taxon>Aphanothece</taxon>
    </lineage>
</organism>
<dbReference type="Pfam" id="PF13531">
    <property type="entry name" value="SBP_bac_11"/>
    <property type="match status" value="1"/>
</dbReference>
<evidence type="ECO:0000256" key="7">
    <source>
        <dbReference type="ARBA" id="ARBA00037097"/>
    </source>
</evidence>
<evidence type="ECO:0000256" key="3">
    <source>
        <dbReference type="ARBA" id="ARBA00022448"/>
    </source>
</evidence>
<dbReference type="PROSITE" id="PS51257">
    <property type="entry name" value="PROKAR_LIPOPROTEIN"/>
    <property type="match status" value="1"/>
</dbReference>
<evidence type="ECO:0000256" key="2">
    <source>
        <dbReference type="ARBA" id="ARBA00006099"/>
    </source>
</evidence>
<dbReference type="InterPro" id="IPR005669">
    <property type="entry name" value="Thiosulph/SO4-bd"/>
</dbReference>
<comment type="caution">
    <text evidence="10">The sequence shown here is derived from an EMBL/GenBank/DDBJ whole genome shotgun (WGS) entry which is preliminary data.</text>
</comment>
<dbReference type="PROSITE" id="PS00757">
    <property type="entry name" value="PROK_SULFATE_BIND_2"/>
    <property type="match status" value="1"/>
</dbReference>
<sequence>MTKPSSMVSVVLMSSLLGGMLISCSSPNTSTPNAGTSQSATNTSSTKPVTLTLVSYAVTQSAYEKIIPKFVEQWKAKTGQDVVFEQSYGGSGSQTRAVIDGLEADVVALALALDTKKIEKAGLIQPGWEKELPNDSIVHRSVAALVERDGKLNVKKWSDLARDDIKVITANPKTSGGARWNFLALWGSVTQAGGTPQQATTFIEKVLKNAPVLPKDAREASDVFYKQGQGNVLINYENEVLLAEQKGEKVPYVVPTDYNISIDNPVTVVDANVDKHGTRQVAEAFTQFLYTPEAQREFAQVGFRPVDTEVTKEFASKYPTVKNLFTVKDLGGWSKIQQEFFEDDATFDKIMNKLNKS</sequence>
<reference evidence="10 11" key="1">
    <citation type="submission" date="2018-03" db="EMBL/GenBank/DDBJ databases">
        <title>The ancient ancestry and fast evolution of plastids.</title>
        <authorList>
            <person name="Moore K.R."/>
            <person name="Magnabosco C."/>
            <person name="Momper L."/>
            <person name="Gold D.A."/>
            <person name="Bosak T."/>
            <person name="Fournier G.P."/>
        </authorList>
    </citation>
    <scope>NUCLEOTIDE SEQUENCE [LARGE SCALE GENOMIC DNA]</scope>
    <source>
        <strain evidence="10 11">CCALA 016</strain>
    </source>
</reference>
<dbReference type="SUPFAM" id="SSF53850">
    <property type="entry name" value="Periplasmic binding protein-like II"/>
    <property type="match status" value="1"/>
</dbReference>
<feature type="signal peptide" evidence="9">
    <location>
        <begin position="1"/>
        <end position="30"/>
    </location>
</feature>
<gene>
    <name evidence="10" type="ORF">C7H19_17755</name>
</gene>
<accession>A0A2T1LU55</accession>
<dbReference type="AlphaFoldDB" id="A0A2T1LU55"/>
<comment type="subcellular location">
    <subcellularLocation>
        <location evidence="1">Periplasm</location>
    </subcellularLocation>
</comment>
<name>A0A2T1LU55_9CHRO</name>
<evidence type="ECO:0000256" key="6">
    <source>
        <dbReference type="ARBA" id="ARBA00023032"/>
    </source>
</evidence>
<dbReference type="Proteomes" id="UP000239001">
    <property type="component" value="Unassembled WGS sequence"/>
</dbReference>
<dbReference type="GO" id="GO:1901681">
    <property type="term" value="F:sulfur compound binding"/>
    <property type="evidence" value="ECO:0007669"/>
    <property type="project" value="InterPro"/>
</dbReference>
<feature type="chain" id="PRO_5015641982" description="Sulfate-binding protein" evidence="9">
    <location>
        <begin position="31"/>
        <end position="357"/>
    </location>
</feature>
<reference evidence="10 11" key="2">
    <citation type="submission" date="2018-03" db="EMBL/GenBank/DDBJ databases">
        <authorList>
            <person name="Keele B.F."/>
        </authorList>
    </citation>
    <scope>NUCLEOTIDE SEQUENCE [LARGE SCALE GENOMIC DNA]</scope>
    <source>
        <strain evidence="10 11">CCALA 016</strain>
    </source>
</reference>
<evidence type="ECO:0000256" key="1">
    <source>
        <dbReference type="ARBA" id="ARBA00004418"/>
    </source>
</evidence>
<evidence type="ECO:0000313" key="11">
    <source>
        <dbReference type="Proteomes" id="UP000239001"/>
    </source>
</evidence>
<evidence type="ECO:0000256" key="8">
    <source>
        <dbReference type="ARBA" id="ARBA00041180"/>
    </source>
</evidence>
<evidence type="ECO:0000313" key="10">
    <source>
        <dbReference type="EMBL" id="PSF34993.1"/>
    </source>
</evidence>
<dbReference type="GO" id="GO:1902358">
    <property type="term" value="P:sulfate transmembrane transport"/>
    <property type="evidence" value="ECO:0007669"/>
    <property type="project" value="InterPro"/>
</dbReference>